<keyword evidence="2 7" id="KW-0547">Nucleotide-binding</keyword>
<feature type="domain" description="Kinesin motor" evidence="10">
    <location>
        <begin position="13"/>
        <end position="331"/>
    </location>
</feature>
<name>A0ABD1F0W9_HYPHA</name>
<dbReference type="PROSITE" id="PS50067">
    <property type="entry name" value="KINESIN_MOTOR_2"/>
    <property type="match status" value="1"/>
</dbReference>
<dbReference type="InterPro" id="IPR036961">
    <property type="entry name" value="Kinesin_motor_dom_sf"/>
</dbReference>
<dbReference type="InterPro" id="IPR019821">
    <property type="entry name" value="Kinesin_motor_CS"/>
</dbReference>
<dbReference type="PRINTS" id="PR00380">
    <property type="entry name" value="KINESINHEAVY"/>
</dbReference>
<sequence>MNESIDIETGLENVKVYIRICPLQSNKICGNIEFMNQQAIKLCKSVGLNDEKLFQFDRVFQAETTQMDLYQIVAAPLVDRALCGYSGTIFAYGQSGTGKTYTILGDAENRGIVPNMFSHLLTRISLADSQSAYLLTVTFLEIYNEQVRDLLNNNSNTNLEVRESPELGVYVKNLSGVTVESEAQIQELITQGSKNRVIGSTNLNEQSSRSHTIFGIRIEAKQEDGSTTFGKLNLVDLAGSERVSKSLVSGVRLREAVKINLSLSVLGNVISALVDRTSTFIPYRNSKLTRLLKESLGGNCLTSMIATIRPEMENIEETYYTLMYADRAKKIQNCVKKNKENNTVLQSFENKIKELQKQLEELEGCKGKKLNRKTKECKSEILEHLQNEKTKLLDKIHVLQKKILVGGENLIEKVQIQKNIMDSNIVQLKILDSSHQLLQETLENKTSEKTIFQRKSSSLQEEDKLLNFQIEEVERKIAKAEKLLYRKESEYQNEISNLLYTNKCLARDLGLTEYIMYKTIDKADMDYIKRNMFWDGDMQEYRVKSIAHCGNNLKKINLNIENNVLVNVNISNYYKDYP</sequence>
<proteinExistence type="inferred from homology"/>
<dbReference type="PANTHER" id="PTHR47968:SF75">
    <property type="entry name" value="CENTROMERE-ASSOCIATED PROTEIN E"/>
    <property type="match status" value="1"/>
</dbReference>
<evidence type="ECO:0000256" key="8">
    <source>
        <dbReference type="RuleBase" id="RU000394"/>
    </source>
</evidence>
<dbReference type="Proteomes" id="UP001566132">
    <property type="component" value="Unassembled WGS sequence"/>
</dbReference>
<gene>
    <name evidence="11" type="ORF">ABEB36_003725</name>
</gene>
<dbReference type="SUPFAM" id="SSF52540">
    <property type="entry name" value="P-loop containing nucleoside triphosphate hydrolases"/>
    <property type="match status" value="1"/>
</dbReference>
<evidence type="ECO:0000256" key="2">
    <source>
        <dbReference type="ARBA" id="ARBA00022741"/>
    </source>
</evidence>
<evidence type="ECO:0000256" key="6">
    <source>
        <dbReference type="ARBA" id="ARBA00023212"/>
    </source>
</evidence>
<evidence type="ECO:0000313" key="12">
    <source>
        <dbReference type="Proteomes" id="UP001566132"/>
    </source>
</evidence>
<dbReference type="SMART" id="SM00129">
    <property type="entry name" value="KISc"/>
    <property type="match status" value="1"/>
</dbReference>
<dbReference type="InterPro" id="IPR027640">
    <property type="entry name" value="Kinesin-like_fam"/>
</dbReference>
<dbReference type="AlphaFoldDB" id="A0ABD1F0W9"/>
<evidence type="ECO:0000256" key="4">
    <source>
        <dbReference type="ARBA" id="ARBA00023054"/>
    </source>
</evidence>
<dbReference type="InterPro" id="IPR027417">
    <property type="entry name" value="P-loop_NTPase"/>
</dbReference>
<keyword evidence="6" id="KW-0206">Cytoskeleton</keyword>
<keyword evidence="8" id="KW-0493">Microtubule</keyword>
<evidence type="ECO:0000313" key="11">
    <source>
        <dbReference type="EMBL" id="KAL1508905.1"/>
    </source>
</evidence>
<evidence type="ECO:0000256" key="3">
    <source>
        <dbReference type="ARBA" id="ARBA00022840"/>
    </source>
</evidence>
<keyword evidence="5 7" id="KW-0505">Motor protein</keyword>
<dbReference type="PANTHER" id="PTHR47968">
    <property type="entry name" value="CENTROMERE PROTEIN E"/>
    <property type="match status" value="1"/>
</dbReference>
<evidence type="ECO:0000256" key="1">
    <source>
        <dbReference type="ARBA" id="ARBA00004245"/>
    </source>
</evidence>
<comment type="caution">
    <text evidence="11">The sequence shown here is derived from an EMBL/GenBank/DDBJ whole genome shotgun (WGS) entry which is preliminary data.</text>
</comment>
<keyword evidence="12" id="KW-1185">Reference proteome</keyword>
<comment type="subcellular location">
    <subcellularLocation>
        <location evidence="1">Cytoplasm</location>
        <location evidence="1">Cytoskeleton</location>
    </subcellularLocation>
</comment>
<reference evidence="11 12" key="1">
    <citation type="submission" date="2024-05" db="EMBL/GenBank/DDBJ databases">
        <title>Genetic variation in Jamaican populations of the coffee berry borer (Hypothenemus hampei).</title>
        <authorList>
            <person name="Errbii M."/>
            <person name="Myrie A."/>
        </authorList>
    </citation>
    <scope>NUCLEOTIDE SEQUENCE [LARGE SCALE GENOMIC DNA]</scope>
    <source>
        <strain evidence="11">JA-Hopewell-2020-01-JO</strain>
        <tissue evidence="11">Whole body</tissue>
    </source>
</reference>
<evidence type="ECO:0000256" key="5">
    <source>
        <dbReference type="ARBA" id="ARBA00023175"/>
    </source>
</evidence>
<protein>
    <recommendedName>
        <fullName evidence="8">Kinesin-like protein</fullName>
    </recommendedName>
</protein>
<dbReference type="EMBL" id="JBDJPC010000003">
    <property type="protein sequence ID" value="KAL1508905.1"/>
    <property type="molecule type" value="Genomic_DNA"/>
</dbReference>
<feature type="binding site" evidence="7">
    <location>
        <begin position="93"/>
        <end position="100"/>
    </location>
    <ligand>
        <name>ATP</name>
        <dbReference type="ChEBI" id="CHEBI:30616"/>
    </ligand>
</feature>
<organism evidence="11 12">
    <name type="scientific">Hypothenemus hampei</name>
    <name type="common">Coffee berry borer</name>
    <dbReference type="NCBI Taxonomy" id="57062"/>
    <lineage>
        <taxon>Eukaryota</taxon>
        <taxon>Metazoa</taxon>
        <taxon>Ecdysozoa</taxon>
        <taxon>Arthropoda</taxon>
        <taxon>Hexapoda</taxon>
        <taxon>Insecta</taxon>
        <taxon>Pterygota</taxon>
        <taxon>Neoptera</taxon>
        <taxon>Endopterygota</taxon>
        <taxon>Coleoptera</taxon>
        <taxon>Polyphaga</taxon>
        <taxon>Cucujiformia</taxon>
        <taxon>Curculionidae</taxon>
        <taxon>Scolytinae</taxon>
        <taxon>Hypothenemus</taxon>
    </lineage>
</organism>
<dbReference type="Pfam" id="PF00225">
    <property type="entry name" value="Kinesin"/>
    <property type="match status" value="1"/>
</dbReference>
<dbReference type="InterPro" id="IPR001752">
    <property type="entry name" value="Kinesin_motor_dom"/>
</dbReference>
<dbReference type="PROSITE" id="PS00411">
    <property type="entry name" value="KINESIN_MOTOR_1"/>
    <property type="match status" value="1"/>
</dbReference>
<feature type="coiled-coil region" evidence="9">
    <location>
        <begin position="338"/>
        <end position="402"/>
    </location>
</feature>
<dbReference type="GO" id="GO:0003774">
    <property type="term" value="F:cytoskeletal motor activity"/>
    <property type="evidence" value="ECO:0007669"/>
    <property type="project" value="UniProtKB-UniRule"/>
</dbReference>
<dbReference type="GO" id="GO:0005874">
    <property type="term" value="C:microtubule"/>
    <property type="evidence" value="ECO:0007669"/>
    <property type="project" value="UniProtKB-KW"/>
</dbReference>
<evidence type="ECO:0000256" key="9">
    <source>
        <dbReference type="SAM" id="Coils"/>
    </source>
</evidence>
<keyword evidence="6" id="KW-0963">Cytoplasm</keyword>
<dbReference type="GO" id="GO:0005524">
    <property type="term" value="F:ATP binding"/>
    <property type="evidence" value="ECO:0007669"/>
    <property type="project" value="UniProtKB-UniRule"/>
</dbReference>
<evidence type="ECO:0000259" key="10">
    <source>
        <dbReference type="PROSITE" id="PS50067"/>
    </source>
</evidence>
<dbReference type="Gene3D" id="3.40.850.10">
    <property type="entry name" value="Kinesin motor domain"/>
    <property type="match status" value="1"/>
</dbReference>
<accession>A0ABD1F0W9</accession>
<keyword evidence="4 9" id="KW-0175">Coiled coil</keyword>
<evidence type="ECO:0000256" key="7">
    <source>
        <dbReference type="PROSITE-ProRule" id="PRU00283"/>
    </source>
</evidence>
<comment type="similarity">
    <text evidence="7 8">Belongs to the TRAFAC class myosin-kinesin ATPase superfamily. Kinesin family.</text>
</comment>
<keyword evidence="3 7" id="KW-0067">ATP-binding</keyword>